<name>A0AAN7LAR2_TRANT</name>
<keyword evidence="2" id="KW-0106">Calcium</keyword>
<dbReference type="PANTHER" id="PTHR23050">
    <property type="entry name" value="CALCIUM BINDING PROTEIN"/>
    <property type="match status" value="1"/>
</dbReference>
<dbReference type="AlphaFoldDB" id="A0AAN7LAR2"/>
<organism evidence="4 5">
    <name type="scientific">Trapa natans</name>
    <name type="common">Water chestnut</name>
    <dbReference type="NCBI Taxonomy" id="22666"/>
    <lineage>
        <taxon>Eukaryota</taxon>
        <taxon>Viridiplantae</taxon>
        <taxon>Streptophyta</taxon>
        <taxon>Embryophyta</taxon>
        <taxon>Tracheophyta</taxon>
        <taxon>Spermatophyta</taxon>
        <taxon>Magnoliopsida</taxon>
        <taxon>eudicotyledons</taxon>
        <taxon>Gunneridae</taxon>
        <taxon>Pentapetalae</taxon>
        <taxon>rosids</taxon>
        <taxon>malvids</taxon>
        <taxon>Myrtales</taxon>
        <taxon>Lythraceae</taxon>
        <taxon>Trapa</taxon>
    </lineage>
</organism>
<dbReference type="InterPro" id="IPR018247">
    <property type="entry name" value="EF_Hand_1_Ca_BS"/>
</dbReference>
<gene>
    <name evidence="4" type="ORF">SAY86_006951</name>
</gene>
<dbReference type="InterPro" id="IPR002048">
    <property type="entry name" value="EF_hand_dom"/>
</dbReference>
<keyword evidence="1" id="KW-0677">Repeat</keyword>
<dbReference type="Proteomes" id="UP001346149">
    <property type="component" value="Unassembled WGS sequence"/>
</dbReference>
<dbReference type="InterPro" id="IPR011992">
    <property type="entry name" value="EF-hand-dom_pair"/>
</dbReference>
<sequence length="95" mass="10916">MAIKNRSFPSDGCTVMSLEQFKQWLKMYDSDRDGRISKAELSRAIRTAGGWFSKHKCNEAVGSADVNRNGFIDEDEIEELVEFARKRLRVRVVAF</sequence>
<evidence type="ECO:0000259" key="3">
    <source>
        <dbReference type="PROSITE" id="PS50222"/>
    </source>
</evidence>
<dbReference type="Pfam" id="PF13499">
    <property type="entry name" value="EF-hand_7"/>
    <property type="match status" value="1"/>
</dbReference>
<dbReference type="SMART" id="SM00054">
    <property type="entry name" value="EFh"/>
    <property type="match status" value="2"/>
</dbReference>
<dbReference type="SUPFAM" id="SSF47473">
    <property type="entry name" value="EF-hand"/>
    <property type="match status" value="1"/>
</dbReference>
<dbReference type="PROSITE" id="PS00018">
    <property type="entry name" value="EF_HAND_1"/>
    <property type="match status" value="2"/>
</dbReference>
<evidence type="ECO:0000256" key="2">
    <source>
        <dbReference type="ARBA" id="ARBA00022837"/>
    </source>
</evidence>
<dbReference type="PROSITE" id="PS50222">
    <property type="entry name" value="EF_HAND_2"/>
    <property type="match status" value="2"/>
</dbReference>
<dbReference type="InterPro" id="IPR050145">
    <property type="entry name" value="Centrin_CML-like"/>
</dbReference>
<keyword evidence="5" id="KW-1185">Reference proteome</keyword>
<dbReference type="CDD" id="cd00051">
    <property type="entry name" value="EFh"/>
    <property type="match status" value="1"/>
</dbReference>
<dbReference type="GO" id="GO:0005509">
    <property type="term" value="F:calcium ion binding"/>
    <property type="evidence" value="ECO:0007669"/>
    <property type="project" value="InterPro"/>
</dbReference>
<evidence type="ECO:0000256" key="1">
    <source>
        <dbReference type="ARBA" id="ARBA00022737"/>
    </source>
</evidence>
<reference evidence="4 5" key="1">
    <citation type="journal article" date="2023" name="Hortic Res">
        <title>Pangenome of water caltrop reveals structural variations and asymmetric subgenome divergence after allopolyploidization.</title>
        <authorList>
            <person name="Zhang X."/>
            <person name="Chen Y."/>
            <person name="Wang L."/>
            <person name="Yuan Y."/>
            <person name="Fang M."/>
            <person name="Shi L."/>
            <person name="Lu R."/>
            <person name="Comes H.P."/>
            <person name="Ma Y."/>
            <person name="Chen Y."/>
            <person name="Huang G."/>
            <person name="Zhou Y."/>
            <person name="Zheng Z."/>
            <person name="Qiu Y."/>
        </authorList>
    </citation>
    <scope>NUCLEOTIDE SEQUENCE [LARGE SCALE GENOMIC DNA]</scope>
    <source>
        <strain evidence="4">F231</strain>
    </source>
</reference>
<protein>
    <recommendedName>
        <fullName evidence="3">EF-hand domain-containing protein</fullName>
    </recommendedName>
</protein>
<proteinExistence type="predicted"/>
<dbReference type="Gene3D" id="1.10.238.10">
    <property type="entry name" value="EF-hand"/>
    <property type="match status" value="1"/>
</dbReference>
<evidence type="ECO:0000313" key="5">
    <source>
        <dbReference type="Proteomes" id="UP001346149"/>
    </source>
</evidence>
<feature type="domain" description="EF-hand" evidence="3">
    <location>
        <begin position="16"/>
        <end position="51"/>
    </location>
</feature>
<dbReference type="EMBL" id="JAXQNO010000017">
    <property type="protein sequence ID" value="KAK4779423.1"/>
    <property type="molecule type" value="Genomic_DNA"/>
</dbReference>
<feature type="domain" description="EF-hand" evidence="3">
    <location>
        <begin position="52"/>
        <end position="87"/>
    </location>
</feature>
<comment type="caution">
    <text evidence="4">The sequence shown here is derived from an EMBL/GenBank/DDBJ whole genome shotgun (WGS) entry which is preliminary data.</text>
</comment>
<accession>A0AAN7LAR2</accession>
<evidence type="ECO:0000313" key="4">
    <source>
        <dbReference type="EMBL" id="KAK4779423.1"/>
    </source>
</evidence>